<organism evidence="2 3">
    <name type="scientific">Shewanella xiamenensis</name>
    <dbReference type="NCBI Taxonomy" id="332186"/>
    <lineage>
        <taxon>Bacteria</taxon>
        <taxon>Pseudomonadati</taxon>
        <taxon>Pseudomonadota</taxon>
        <taxon>Gammaproteobacteria</taxon>
        <taxon>Alteromonadales</taxon>
        <taxon>Shewanellaceae</taxon>
        <taxon>Shewanella</taxon>
    </lineage>
</organism>
<dbReference type="InterPro" id="IPR046768">
    <property type="entry name" value="ExoX-like_C"/>
</dbReference>
<keyword evidence="3" id="KW-1185">Reference proteome</keyword>
<evidence type="ECO:0000313" key="3">
    <source>
        <dbReference type="Proteomes" id="UP001159075"/>
    </source>
</evidence>
<feature type="domain" description="Exodeoxyribonuclease X-like C-terminal" evidence="1">
    <location>
        <begin position="96"/>
        <end position="123"/>
    </location>
</feature>
<gene>
    <name evidence="2" type="ORF">ODY93_13680</name>
</gene>
<name>A0ABT6UDS3_9GAMM</name>
<proteinExistence type="predicted"/>
<dbReference type="Proteomes" id="UP001159075">
    <property type="component" value="Unassembled WGS sequence"/>
</dbReference>
<evidence type="ECO:0000259" key="1">
    <source>
        <dbReference type="Pfam" id="PF20600"/>
    </source>
</evidence>
<dbReference type="Pfam" id="PF20600">
    <property type="entry name" value="ExoX-like_C"/>
    <property type="match status" value="1"/>
</dbReference>
<reference evidence="2 3" key="1">
    <citation type="submission" date="2022-09" db="EMBL/GenBank/DDBJ databases">
        <title>The outer-membrane cytochrome OmcA is essential for infection of Shewanella oneidensis by a zebrafish-associated bacteriophage.</title>
        <authorList>
            <person name="Grenfell A.W."/>
            <person name="Intile P."/>
            <person name="Mcfarlane J."/>
            <person name="Leung D."/>
            <person name="Abdalla K."/>
            <person name="Wold M."/>
            <person name="Kees E."/>
            <person name="Gralnick J."/>
        </authorList>
    </citation>
    <scope>NUCLEOTIDE SEQUENCE [LARGE SCALE GENOMIC DNA]</scope>
    <source>
        <strain evidence="2 3">NF-5</strain>
    </source>
</reference>
<dbReference type="RefSeq" id="WP_282679596.1">
    <property type="nucleotide sequence ID" value="NZ_CP106875.1"/>
</dbReference>
<accession>A0ABT6UDS3</accession>
<comment type="caution">
    <text evidence="2">The sequence shown here is derived from an EMBL/GenBank/DDBJ whole genome shotgun (WGS) entry which is preliminary data.</text>
</comment>
<dbReference type="EMBL" id="JAOTLW010000013">
    <property type="protein sequence ID" value="MDI5832625.1"/>
    <property type="molecule type" value="Genomic_DNA"/>
</dbReference>
<evidence type="ECO:0000313" key="2">
    <source>
        <dbReference type="EMBL" id="MDI5832625.1"/>
    </source>
</evidence>
<sequence>MAYSTPAFTIQVQVHNFYIDESRTGNCKLLRCKTEFPLKRGAQKADVMFRYVGPLVPDYDASREEAYKYACQYANLYPSQIVTFEQTVFLAGNTTLEFGKYSGKTLDDVFTVNPSYIDWLAANMKPRNHVEQRIHLQCKFWFYSGKTKKVVC</sequence>
<protein>
    <recommendedName>
        <fullName evidence="1">Exodeoxyribonuclease X-like C-terminal domain-containing protein</fullName>
    </recommendedName>
</protein>